<dbReference type="PANTHER" id="PTHR24198:SF165">
    <property type="entry name" value="ANKYRIN REPEAT-CONTAINING PROTEIN-RELATED"/>
    <property type="match status" value="1"/>
</dbReference>
<evidence type="ECO:0000256" key="3">
    <source>
        <dbReference type="PROSITE-ProRule" id="PRU00023"/>
    </source>
</evidence>
<comment type="caution">
    <text evidence="5">The sequence shown here is derived from an EMBL/GenBank/DDBJ whole genome shotgun (WGS) entry which is preliminary data.</text>
</comment>
<dbReference type="AlphaFoldDB" id="A0AA39XXA2"/>
<feature type="repeat" description="ANK" evidence="3">
    <location>
        <begin position="267"/>
        <end position="293"/>
    </location>
</feature>
<organism evidence="5 6">
    <name type="scientific">Cercophora newfieldiana</name>
    <dbReference type="NCBI Taxonomy" id="92897"/>
    <lineage>
        <taxon>Eukaryota</taxon>
        <taxon>Fungi</taxon>
        <taxon>Dikarya</taxon>
        <taxon>Ascomycota</taxon>
        <taxon>Pezizomycotina</taxon>
        <taxon>Sordariomycetes</taxon>
        <taxon>Sordariomycetidae</taxon>
        <taxon>Sordariales</taxon>
        <taxon>Lasiosphaeriaceae</taxon>
        <taxon>Cercophora</taxon>
    </lineage>
</organism>
<feature type="repeat" description="ANK" evidence="3">
    <location>
        <begin position="404"/>
        <end position="436"/>
    </location>
</feature>
<dbReference type="InterPro" id="IPR036770">
    <property type="entry name" value="Ankyrin_rpt-contain_sf"/>
</dbReference>
<feature type="repeat" description="ANK" evidence="3">
    <location>
        <begin position="506"/>
        <end position="538"/>
    </location>
</feature>
<dbReference type="Proteomes" id="UP001174936">
    <property type="component" value="Unassembled WGS sequence"/>
</dbReference>
<keyword evidence="2 3" id="KW-0040">ANK repeat</keyword>
<feature type="region of interest" description="Disordered" evidence="4">
    <location>
        <begin position="608"/>
        <end position="634"/>
    </location>
</feature>
<dbReference type="PROSITE" id="PS50297">
    <property type="entry name" value="ANK_REP_REGION"/>
    <property type="match status" value="4"/>
</dbReference>
<feature type="repeat" description="ANK" evidence="3">
    <location>
        <begin position="371"/>
        <end position="403"/>
    </location>
</feature>
<dbReference type="InterPro" id="IPR002110">
    <property type="entry name" value="Ankyrin_rpt"/>
</dbReference>
<dbReference type="Pfam" id="PF00023">
    <property type="entry name" value="Ank"/>
    <property type="match status" value="1"/>
</dbReference>
<dbReference type="EMBL" id="JAULSV010000006">
    <property type="protein sequence ID" value="KAK0641983.1"/>
    <property type="molecule type" value="Genomic_DNA"/>
</dbReference>
<dbReference type="PROSITE" id="PS50088">
    <property type="entry name" value="ANK_REPEAT"/>
    <property type="match status" value="6"/>
</dbReference>
<keyword evidence="6" id="KW-1185">Reference proteome</keyword>
<evidence type="ECO:0000256" key="1">
    <source>
        <dbReference type="ARBA" id="ARBA00022737"/>
    </source>
</evidence>
<accession>A0AA39XXA2</accession>
<reference evidence="5" key="1">
    <citation type="submission" date="2023-06" db="EMBL/GenBank/DDBJ databases">
        <title>Genome-scale phylogeny and comparative genomics of the fungal order Sordariales.</title>
        <authorList>
            <consortium name="Lawrence Berkeley National Laboratory"/>
            <person name="Hensen N."/>
            <person name="Bonometti L."/>
            <person name="Westerberg I."/>
            <person name="Brannstrom I.O."/>
            <person name="Guillou S."/>
            <person name="Cros-Aarteil S."/>
            <person name="Calhoun S."/>
            <person name="Haridas S."/>
            <person name="Kuo A."/>
            <person name="Mondo S."/>
            <person name="Pangilinan J."/>
            <person name="Riley R."/>
            <person name="Labutti K."/>
            <person name="Andreopoulos B."/>
            <person name="Lipzen A."/>
            <person name="Chen C."/>
            <person name="Yanf M."/>
            <person name="Daum C."/>
            <person name="Ng V."/>
            <person name="Clum A."/>
            <person name="Steindorff A."/>
            <person name="Ohm R."/>
            <person name="Martin F."/>
            <person name="Silar P."/>
            <person name="Natvig D."/>
            <person name="Lalanne C."/>
            <person name="Gautier V."/>
            <person name="Ament-Velasquez S.L."/>
            <person name="Kruys A."/>
            <person name="Hutchinson M.I."/>
            <person name="Powell A.J."/>
            <person name="Barry K."/>
            <person name="Miller A.N."/>
            <person name="Grigoriev I.V."/>
            <person name="Debuchy R."/>
            <person name="Gladieux P."/>
            <person name="Thoren M.H."/>
            <person name="Johannesson H."/>
        </authorList>
    </citation>
    <scope>NUCLEOTIDE SEQUENCE</scope>
    <source>
        <strain evidence="5">SMH2532-1</strain>
    </source>
</reference>
<protein>
    <submittedName>
        <fullName evidence="5">Ankyrin repeat-containing domain protein</fullName>
    </submittedName>
</protein>
<feature type="repeat" description="ANK" evidence="3">
    <location>
        <begin position="437"/>
        <end position="471"/>
    </location>
</feature>
<proteinExistence type="predicted"/>
<dbReference type="Pfam" id="PF12796">
    <property type="entry name" value="Ank_2"/>
    <property type="match status" value="2"/>
</dbReference>
<dbReference type="Gene3D" id="1.25.40.20">
    <property type="entry name" value="Ankyrin repeat-containing domain"/>
    <property type="match status" value="3"/>
</dbReference>
<evidence type="ECO:0000256" key="4">
    <source>
        <dbReference type="SAM" id="MobiDB-lite"/>
    </source>
</evidence>
<sequence length="643" mass="70645">MLCSRHKNTHPDCGCLRQISTSSPRSIQGSESVLGEHISKTVRSSQKQTREEIWKTRAFVEDSAHKTIESIGVGQAEILAHIDRRVAESVSIMSTQFEKHLPGKVEQEPATSLLPWASIHRRTVPRLRIPSALCNSQCSCLCHSTGYYGQWEFSGLQSILGSIKVSFSGVRLSHQPCTDTNCKDLRRHMWLKLQYSFPRWLAQAIMTVFFSQYDSPELLLRVHWVVPPDCISVTQSIFGKVESGDLEGVKAIIRRRPSAVHDVRGLDGWSPLFLAVESLDIPMVKILIQAGADPFHEANGRAKPARQALLHFMARTPGASQLVEIIPLDVQLEEDEFSDLHRVLLGLLPIDLQTALANPALRAQINSQTARQLTPLHIAAVRHTAKEVLLLLEAGAQLNSRATVGSTPLHMACMNARVDVAAVLLAAGATVHISTYRDVSPLHVASNVADCSYKLIDLLLEHGANINAALSDTWATPIFFAARLNALSPLKRLIERGADMEWRDHEGLTALYDAILTNASQAAEILLARGAGYHRTNNYGQGVLHLLAARGDSKTIEVFTRAKLRGLDPELVDNDGKTATEHLRARNDVDDEVRVAFKALLESIGTGGGEAIGGKSDEDWDSDSGIDDFHDALEGPEIEIQNV</sequence>
<gene>
    <name evidence="5" type="ORF">B0T16DRAFT_222800</name>
</gene>
<evidence type="ECO:0000256" key="2">
    <source>
        <dbReference type="ARBA" id="ARBA00023043"/>
    </source>
</evidence>
<dbReference type="SMART" id="SM00248">
    <property type="entry name" value="ANK"/>
    <property type="match status" value="7"/>
</dbReference>
<dbReference type="PANTHER" id="PTHR24198">
    <property type="entry name" value="ANKYRIN REPEAT AND PROTEIN KINASE DOMAIN-CONTAINING PROTEIN"/>
    <property type="match status" value="1"/>
</dbReference>
<dbReference type="SUPFAM" id="SSF48403">
    <property type="entry name" value="Ankyrin repeat"/>
    <property type="match status" value="1"/>
</dbReference>
<name>A0AA39XXA2_9PEZI</name>
<feature type="repeat" description="ANK" evidence="3">
    <location>
        <begin position="473"/>
        <end position="505"/>
    </location>
</feature>
<keyword evidence="1" id="KW-0677">Repeat</keyword>
<evidence type="ECO:0000313" key="6">
    <source>
        <dbReference type="Proteomes" id="UP001174936"/>
    </source>
</evidence>
<dbReference type="PRINTS" id="PR01415">
    <property type="entry name" value="ANKYRIN"/>
</dbReference>
<evidence type="ECO:0000313" key="5">
    <source>
        <dbReference type="EMBL" id="KAK0641983.1"/>
    </source>
</evidence>